<dbReference type="InterPro" id="IPR046522">
    <property type="entry name" value="DUF6699"/>
</dbReference>
<sequence>MPQEAPPLIKTQLRNSRFGVDRVGRFAEGPHYGPVLEPIHIHSVHAHVQINPLIQQQSEQHDKLYLEWNMLFPSAQCQSSDGVPLTVRWSQSHGDEPATFPRLTQLRLVSDMFPWTIHVIASNPDLGVTCGEMVARIDDELHRSTLQQDYEALPPARKRAVQAAYKKNRSREDGVPGRQLTPAMLRLDWLGGDTFFGGLRENKTLVRYVCRDLLPCTFELVRVGKHPGKVEQLASTNEGDDEEGE</sequence>
<organism evidence="2 3">
    <name type="scientific">Roridomyces roridus</name>
    <dbReference type="NCBI Taxonomy" id="1738132"/>
    <lineage>
        <taxon>Eukaryota</taxon>
        <taxon>Fungi</taxon>
        <taxon>Dikarya</taxon>
        <taxon>Basidiomycota</taxon>
        <taxon>Agaricomycotina</taxon>
        <taxon>Agaricomycetes</taxon>
        <taxon>Agaricomycetidae</taxon>
        <taxon>Agaricales</taxon>
        <taxon>Marasmiineae</taxon>
        <taxon>Mycenaceae</taxon>
        <taxon>Roridomyces</taxon>
    </lineage>
</organism>
<gene>
    <name evidence="2" type="ORF">FB45DRAFT_753824</name>
</gene>
<evidence type="ECO:0000259" key="1">
    <source>
        <dbReference type="Pfam" id="PF20415"/>
    </source>
</evidence>
<dbReference type="EMBL" id="JARKIF010000016">
    <property type="protein sequence ID" value="KAJ7621274.1"/>
    <property type="molecule type" value="Genomic_DNA"/>
</dbReference>
<evidence type="ECO:0000313" key="2">
    <source>
        <dbReference type="EMBL" id="KAJ7621274.1"/>
    </source>
</evidence>
<dbReference type="Proteomes" id="UP001221142">
    <property type="component" value="Unassembled WGS sequence"/>
</dbReference>
<feature type="domain" description="DUF6699" evidence="1">
    <location>
        <begin position="66"/>
        <end position="202"/>
    </location>
</feature>
<reference evidence="2" key="1">
    <citation type="submission" date="2023-03" db="EMBL/GenBank/DDBJ databases">
        <title>Massive genome expansion in bonnet fungi (Mycena s.s.) driven by repeated elements and novel gene families across ecological guilds.</title>
        <authorList>
            <consortium name="Lawrence Berkeley National Laboratory"/>
            <person name="Harder C.B."/>
            <person name="Miyauchi S."/>
            <person name="Viragh M."/>
            <person name="Kuo A."/>
            <person name="Thoen E."/>
            <person name="Andreopoulos B."/>
            <person name="Lu D."/>
            <person name="Skrede I."/>
            <person name="Drula E."/>
            <person name="Henrissat B."/>
            <person name="Morin E."/>
            <person name="Kohler A."/>
            <person name="Barry K."/>
            <person name="LaButti K."/>
            <person name="Morin E."/>
            <person name="Salamov A."/>
            <person name="Lipzen A."/>
            <person name="Mereny Z."/>
            <person name="Hegedus B."/>
            <person name="Baldrian P."/>
            <person name="Stursova M."/>
            <person name="Weitz H."/>
            <person name="Taylor A."/>
            <person name="Grigoriev I.V."/>
            <person name="Nagy L.G."/>
            <person name="Martin F."/>
            <person name="Kauserud H."/>
        </authorList>
    </citation>
    <scope>NUCLEOTIDE SEQUENCE</scope>
    <source>
        <strain evidence="2">9284</strain>
    </source>
</reference>
<evidence type="ECO:0000313" key="3">
    <source>
        <dbReference type="Proteomes" id="UP001221142"/>
    </source>
</evidence>
<keyword evidence="3" id="KW-1185">Reference proteome</keyword>
<dbReference type="AlphaFoldDB" id="A0AAD7BHR0"/>
<proteinExistence type="predicted"/>
<accession>A0AAD7BHR0</accession>
<comment type="caution">
    <text evidence="2">The sequence shown here is derived from an EMBL/GenBank/DDBJ whole genome shotgun (WGS) entry which is preliminary data.</text>
</comment>
<name>A0AAD7BHR0_9AGAR</name>
<dbReference type="Pfam" id="PF20415">
    <property type="entry name" value="DUF6699"/>
    <property type="match status" value="1"/>
</dbReference>
<protein>
    <recommendedName>
        <fullName evidence="1">DUF6699 domain-containing protein</fullName>
    </recommendedName>
</protein>